<accession>A0A9Q1K7L6</accession>
<evidence type="ECO:0000313" key="2">
    <source>
        <dbReference type="EMBL" id="KAJ8437860.1"/>
    </source>
</evidence>
<gene>
    <name evidence="2" type="ORF">Cgig2_002994</name>
</gene>
<organism evidence="2 3">
    <name type="scientific">Carnegiea gigantea</name>
    <dbReference type="NCBI Taxonomy" id="171969"/>
    <lineage>
        <taxon>Eukaryota</taxon>
        <taxon>Viridiplantae</taxon>
        <taxon>Streptophyta</taxon>
        <taxon>Embryophyta</taxon>
        <taxon>Tracheophyta</taxon>
        <taxon>Spermatophyta</taxon>
        <taxon>Magnoliopsida</taxon>
        <taxon>eudicotyledons</taxon>
        <taxon>Gunneridae</taxon>
        <taxon>Pentapetalae</taxon>
        <taxon>Caryophyllales</taxon>
        <taxon>Cactineae</taxon>
        <taxon>Cactaceae</taxon>
        <taxon>Cactoideae</taxon>
        <taxon>Echinocereeae</taxon>
        <taxon>Carnegiea</taxon>
    </lineage>
</organism>
<feature type="compositionally biased region" description="Basic and acidic residues" evidence="1">
    <location>
        <begin position="145"/>
        <end position="156"/>
    </location>
</feature>
<evidence type="ECO:0000313" key="3">
    <source>
        <dbReference type="Proteomes" id="UP001153076"/>
    </source>
</evidence>
<evidence type="ECO:0000256" key="1">
    <source>
        <dbReference type="SAM" id="MobiDB-lite"/>
    </source>
</evidence>
<name>A0A9Q1K7L6_9CARY</name>
<proteinExistence type="predicted"/>
<dbReference type="EMBL" id="JAKOGI010000276">
    <property type="protein sequence ID" value="KAJ8437860.1"/>
    <property type="molecule type" value="Genomic_DNA"/>
</dbReference>
<sequence length="190" mass="21034">MGSPKGFRTSFLSFQSGTSLQPDSQRRKRKSYFQYFSFDFFSMAVIKPGLLLKQYHLKSPNLPDHGMRRKTETIVEGCPVYCYTLGGRLIHGGVWLGNHEEVLSGLSCGFERVGAPGNSNPLATISMTGGVRPFRLGTKPLGPNDDSREELVKAPSEDELLEECPEAELGDPDREEVLELEEATSTFGLD</sequence>
<feature type="region of interest" description="Disordered" evidence="1">
    <location>
        <begin position="138"/>
        <end position="176"/>
    </location>
</feature>
<dbReference type="AlphaFoldDB" id="A0A9Q1K7L6"/>
<comment type="caution">
    <text evidence="2">The sequence shown here is derived from an EMBL/GenBank/DDBJ whole genome shotgun (WGS) entry which is preliminary data.</text>
</comment>
<keyword evidence="3" id="KW-1185">Reference proteome</keyword>
<dbReference type="Proteomes" id="UP001153076">
    <property type="component" value="Unassembled WGS sequence"/>
</dbReference>
<protein>
    <submittedName>
        <fullName evidence="2">Uncharacterized protein</fullName>
    </submittedName>
</protein>
<feature type="compositionally biased region" description="Acidic residues" evidence="1">
    <location>
        <begin position="157"/>
        <end position="170"/>
    </location>
</feature>
<reference evidence="2" key="1">
    <citation type="submission" date="2022-04" db="EMBL/GenBank/DDBJ databases">
        <title>Carnegiea gigantea Genome sequencing and assembly v2.</title>
        <authorList>
            <person name="Copetti D."/>
            <person name="Sanderson M.J."/>
            <person name="Burquez A."/>
            <person name="Wojciechowski M.F."/>
        </authorList>
    </citation>
    <scope>NUCLEOTIDE SEQUENCE</scope>
    <source>
        <strain evidence="2">SGP5-SGP5p</strain>
        <tissue evidence="2">Aerial part</tissue>
    </source>
</reference>